<organism evidence="1 2">
    <name type="scientific">Smallanthus sonchifolius</name>
    <dbReference type="NCBI Taxonomy" id="185202"/>
    <lineage>
        <taxon>Eukaryota</taxon>
        <taxon>Viridiplantae</taxon>
        <taxon>Streptophyta</taxon>
        <taxon>Embryophyta</taxon>
        <taxon>Tracheophyta</taxon>
        <taxon>Spermatophyta</taxon>
        <taxon>Magnoliopsida</taxon>
        <taxon>eudicotyledons</taxon>
        <taxon>Gunneridae</taxon>
        <taxon>Pentapetalae</taxon>
        <taxon>asterids</taxon>
        <taxon>campanulids</taxon>
        <taxon>Asterales</taxon>
        <taxon>Asteraceae</taxon>
        <taxon>Asteroideae</taxon>
        <taxon>Heliantheae alliance</taxon>
        <taxon>Millerieae</taxon>
        <taxon>Smallanthus</taxon>
    </lineage>
</organism>
<reference evidence="2" key="1">
    <citation type="journal article" date="2022" name="Mol. Ecol. Resour.">
        <title>The genomes of chicory, endive, great burdock and yacon provide insights into Asteraceae palaeo-polyploidization history and plant inulin production.</title>
        <authorList>
            <person name="Fan W."/>
            <person name="Wang S."/>
            <person name="Wang H."/>
            <person name="Wang A."/>
            <person name="Jiang F."/>
            <person name="Liu H."/>
            <person name="Zhao H."/>
            <person name="Xu D."/>
            <person name="Zhang Y."/>
        </authorList>
    </citation>
    <scope>NUCLEOTIDE SEQUENCE [LARGE SCALE GENOMIC DNA]</scope>
    <source>
        <strain evidence="2">cv. Yunnan</strain>
    </source>
</reference>
<comment type="caution">
    <text evidence="1">The sequence shown here is derived from an EMBL/GenBank/DDBJ whole genome shotgun (WGS) entry which is preliminary data.</text>
</comment>
<evidence type="ECO:0000313" key="1">
    <source>
        <dbReference type="EMBL" id="KAI3814454.1"/>
    </source>
</evidence>
<protein>
    <submittedName>
        <fullName evidence="1">Uncharacterized protein</fullName>
    </submittedName>
</protein>
<accession>A0ACB9J2C5</accession>
<reference evidence="1 2" key="2">
    <citation type="journal article" date="2022" name="Mol. Ecol. Resour.">
        <title>The genomes of chicory, endive, great burdock and yacon provide insights into Asteraceae paleo-polyploidization history and plant inulin production.</title>
        <authorList>
            <person name="Fan W."/>
            <person name="Wang S."/>
            <person name="Wang H."/>
            <person name="Wang A."/>
            <person name="Jiang F."/>
            <person name="Liu H."/>
            <person name="Zhao H."/>
            <person name="Xu D."/>
            <person name="Zhang Y."/>
        </authorList>
    </citation>
    <scope>NUCLEOTIDE SEQUENCE [LARGE SCALE GENOMIC DNA]</scope>
    <source>
        <strain evidence="2">cv. Yunnan</strain>
        <tissue evidence="1">Leaves</tissue>
    </source>
</reference>
<proteinExistence type="predicted"/>
<evidence type="ECO:0000313" key="2">
    <source>
        <dbReference type="Proteomes" id="UP001056120"/>
    </source>
</evidence>
<keyword evidence="2" id="KW-1185">Reference proteome</keyword>
<name>A0ACB9J2C5_9ASTR</name>
<gene>
    <name evidence="1" type="ORF">L1987_14094</name>
</gene>
<dbReference type="Proteomes" id="UP001056120">
    <property type="component" value="Linkage Group LG05"/>
</dbReference>
<sequence length="202" mass="22315">MSAHHQTIQHIVLLNVKPDADSTKVATMMDGINGLASQSISLPENSSHLHLPHATSVTSLTAVSVQRMICTPTTIIQSTCVLQKIESLKPGCVMRVTLLKFNYDLIEDDKDKFVEVIEGVKRQFKTTQRLSLGENFSHEMAKGHSIAMIAVFPDLESFDSDSELANLHKSKVSDFLESTVVVDYVVPSAKNNDNLSINYPFV</sequence>
<dbReference type="EMBL" id="CM042022">
    <property type="protein sequence ID" value="KAI3814454.1"/>
    <property type="molecule type" value="Genomic_DNA"/>
</dbReference>